<dbReference type="Gene3D" id="1.10.10.10">
    <property type="entry name" value="Winged helix-like DNA-binding domain superfamily/Winged helix DNA-binding domain"/>
    <property type="match status" value="1"/>
</dbReference>
<feature type="region of interest" description="Disordered" evidence="5">
    <location>
        <begin position="164"/>
        <end position="230"/>
    </location>
</feature>
<keyword evidence="3 4" id="KW-0648">Protein biosynthesis</keyword>
<dbReference type="GO" id="GO:0031369">
    <property type="term" value="F:translation initiation factor binding"/>
    <property type="evidence" value="ECO:0007669"/>
    <property type="project" value="InterPro"/>
</dbReference>
<comment type="subunit">
    <text evidence="4">Component of the eukaryotic translation initiation factor 3 (eIF-3) complex.</text>
</comment>
<evidence type="ECO:0000256" key="4">
    <source>
        <dbReference type="HAMAP-Rule" id="MF_03002"/>
    </source>
</evidence>
<proteinExistence type="inferred from homology"/>
<evidence type="ECO:0000259" key="6">
    <source>
        <dbReference type="PROSITE" id="PS50250"/>
    </source>
</evidence>
<dbReference type="Pfam" id="PF05470">
    <property type="entry name" value="eIF-3c_N"/>
    <property type="match status" value="1"/>
</dbReference>
<comment type="similarity">
    <text evidence="4">Belongs to the eIF-3 subunit C family.</text>
</comment>
<keyword evidence="7" id="KW-1185">Reference proteome</keyword>
<evidence type="ECO:0000256" key="5">
    <source>
        <dbReference type="SAM" id="MobiDB-lite"/>
    </source>
</evidence>
<organism evidence="8">
    <name type="scientific">Strongyloides stercoralis</name>
    <name type="common">Threadworm</name>
    <dbReference type="NCBI Taxonomy" id="6248"/>
    <lineage>
        <taxon>Eukaryota</taxon>
        <taxon>Metazoa</taxon>
        <taxon>Ecdysozoa</taxon>
        <taxon>Nematoda</taxon>
        <taxon>Chromadorea</taxon>
        <taxon>Rhabditida</taxon>
        <taxon>Tylenchina</taxon>
        <taxon>Panagrolaimomorpha</taxon>
        <taxon>Strongyloidoidea</taxon>
        <taxon>Strongyloididae</taxon>
        <taxon>Strongyloides</taxon>
    </lineage>
</organism>
<dbReference type="GO" id="GO:0016282">
    <property type="term" value="C:eukaryotic 43S preinitiation complex"/>
    <property type="evidence" value="ECO:0007669"/>
    <property type="project" value="UniProtKB-UniRule"/>
</dbReference>
<dbReference type="STRING" id="6248.A0A0K0DWA5"/>
<dbReference type="Proteomes" id="UP000035681">
    <property type="component" value="Unplaced"/>
</dbReference>
<dbReference type="PANTHER" id="PTHR13937:SF0">
    <property type="entry name" value="EUKARYOTIC TRANSLATION INITIATION FACTOR 3 SUBUNIT C-RELATED"/>
    <property type="match status" value="1"/>
</dbReference>
<evidence type="ECO:0000256" key="1">
    <source>
        <dbReference type="ARBA" id="ARBA00022490"/>
    </source>
</evidence>
<evidence type="ECO:0000313" key="7">
    <source>
        <dbReference type="Proteomes" id="UP000035681"/>
    </source>
</evidence>
<feature type="region of interest" description="Disordered" evidence="5">
    <location>
        <begin position="842"/>
        <end position="894"/>
    </location>
</feature>
<dbReference type="SMART" id="SM00088">
    <property type="entry name" value="PINT"/>
    <property type="match status" value="1"/>
</dbReference>
<name>A0A0K0DWA5_STRER</name>
<evidence type="ECO:0000256" key="3">
    <source>
        <dbReference type="ARBA" id="ARBA00022917"/>
    </source>
</evidence>
<feature type="domain" description="PCI" evidence="6">
    <location>
        <begin position="631"/>
        <end position="807"/>
    </location>
</feature>
<dbReference type="InterPro" id="IPR008905">
    <property type="entry name" value="EIF3C_N_dom"/>
</dbReference>
<dbReference type="PANTHER" id="PTHR13937">
    <property type="entry name" value="EUKARYOTIC TRANSLATION INITATION FACTOR 3, SUBUNIT 8 EIF3S8 -RELATED"/>
    <property type="match status" value="1"/>
</dbReference>
<dbReference type="SUPFAM" id="SSF46785">
    <property type="entry name" value="Winged helix' DNA-binding domain"/>
    <property type="match status" value="1"/>
</dbReference>
<keyword evidence="1 4" id="KW-0963">Cytoplasm</keyword>
<dbReference type="AlphaFoldDB" id="A0A0K0DWA5"/>
<dbReference type="GO" id="GO:0033290">
    <property type="term" value="C:eukaryotic 48S preinitiation complex"/>
    <property type="evidence" value="ECO:0007669"/>
    <property type="project" value="UniProtKB-UniRule"/>
</dbReference>
<dbReference type="WBParaSite" id="TCONS_00008768.p1">
    <property type="protein sequence ID" value="TCONS_00008768.p1"/>
    <property type="gene ID" value="XLOC_006662"/>
</dbReference>
<keyword evidence="2 4" id="KW-0396">Initiation factor</keyword>
<dbReference type="GO" id="GO:0005852">
    <property type="term" value="C:eukaryotic translation initiation factor 3 complex"/>
    <property type="evidence" value="ECO:0007669"/>
    <property type="project" value="UniProtKB-UniRule"/>
</dbReference>
<dbReference type="InterPro" id="IPR027516">
    <property type="entry name" value="EIF3C"/>
</dbReference>
<dbReference type="Pfam" id="PF01399">
    <property type="entry name" value="PCI"/>
    <property type="match status" value="1"/>
</dbReference>
<comment type="subcellular location">
    <subcellularLocation>
        <location evidence="4">Cytoplasm</location>
    </subcellularLocation>
</comment>
<feature type="compositionally biased region" description="Polar residues" evidence="5">
    <location>
        <begin position="849"/>
        <end position="862"/>
    </location>
</feature>
<dbReference type="GO" id="GO:0003723">
    <property type="term" value="F:RNA binding"/>
    <property type="evidence" value="ECO:0007669"/>
    <property type="project" value="InterPro"/>
</dbReference>
<dbReference type="GO" id="GO:0003743">
    <property type="term" value="F:translation initiation factor activity"/>
    <property type="evidence" value="ECO:0007669"/>
    <property type="project" value="UniProtKB-UniRule"/>
</dbReference>
<protein>
    <recommendedName>
        <fullName evidence="4">Eukaryotic translation initiation factor 3 subunit C</fullName>
        <shortName evidence="4">eIF3c</shortName>
    </recommendedName>
    <alternativeName>
        <fullName evidence="4">Eukaryotic translation initiation factor 3 subunit 8</fullName>
    </alternativeName>
</protein>
<feature type="region of interest" description="Disordered" evidence="5">
    <location>
        <begin position="1"/>
        <end position="25"/>
    </location>
</feature>
<dbReference type="GO" id="GO:0001732">
    <property type="term" value="P:formation of cytoplasmic translation initiation complex"/>
    <property type="evidence" value="ECO:0007669"/>
    <property type="project" value="UniProtKB-UniRule"/>
</dbReference>
<dbReference type="HAMAP" id="MF_03002">
    <property type="entry name" value="eIF3c"/>
    <property type="match status" value="1"/>
</dbReference>
<dbReference type="WBParaSite" id="SSTP_0000152200.1">
    <property type="protein sequence ID" value="SSTP_0000152200.1"/>
    <property type="gene ID" value="SSTP_0000152200"/>
</dbReference>
<sequence>MSKFYKGAVSSSESSSESDHEERIVNQRVTVPDFAIPSDSDDEAPKRIVRANKDKRFGELKDIIKSAKNSRNVKDMVKLLQCFENLTKAYEKTKPVLMREGLQVPRFFIRHVAELDDFIRNIWNDKDARGILSKSNGKSLSTLRQKVIKFCKLIDKEIENYKENPDPFGYSSSEEKTGEKSDLEDEDVAPANKAPVKAAVAISSDSDSDDESDWGTDTMSDTSSDSDIDFEGKQKEELRKFFLKKEFKEGGDKEKNVKRDRRIRQEKKREEGDSDDDDEKWEKVMSKEESKKQIFDSKTEITPAVVLKKLEELVAQRGRMATDRKEYLRILQELQKISEEKKFPISLTSKIIFVIISSLFELHSRLVDCMEFDTWLRALKCLDTLVDILIKNPKFEMKVSMDEEDENIIDDTMPLRLHGSVILSVHRLDNELTKIFQNADYLSTEYIEKLKGEQEFCNLLEKVLSYVESKKDSGIFMDDELIQVYMMRIEHMYYKFDYEHKEDGEKLMDLLCKKVYCFESAKRERQRALLCQIYHHALHDRWQKAKDMLLMSHLQSLVDHSDPATQILYNRTICQVGLCAFRHGSIKEAYHGLSDIQNTSRAKEYLAQGILSRTEKTAEQERLERSRQVPFHMHINLELMECVFLICCMLLDVPSMALGEYDVRKRTLCRSFLSQLKFSERSALIGPPENSREHVVAAARAMLTGDWRKCKDYLINEKMNVKVWNLFRNSEQVKSMVISRIQEESLRTYLLMYTTVYETISLGMLVNLFELSKEKVHSIISKMIIQEELIASLDQPSDCLIMHRVEPSRIQLLSYALAERVSQLCDTTDQIIEPRQMKSNYNGKRIFDSNRTNAGDNRPNNYENRKQVNYGGQDNKSRNWNKGNSRATRASHMH</sequence>
<dbReference type="PROSITE" id="PS50250">
    <property type="entry name" value="PCI"/>
    <property type="match status" value="1"/>
</dbReference>
<feature type="compositionally biased region" description="Polar residues" evidence="5">
    <location>
        <begin position="870"/>
        <end position="888"/>
    </location>
</feature>
<feature type="region of interest" description="Disordered" evidence="5">
    <location>
        <begin position="254"/>
        <end position="282"/>
    </location>
</feature>
<accession>A0A0K0DWA5</accession>
<dbReference type="InterPro" id="IPR036388">
    <property type="entry name" value="WH-like_DNA-bd_sf"/>
</dbReference>
<dbReference type="InterPro" id="IPR036390">
    <property type="entry name" value="WH_DNA-bd_sf"/>
</dbReference>
<dbReference type="InterPro" id="IPR000717">
    <property type="entry name" value="PCI_dom"/>
</dbReference>
<evidence type="ECO:0000256" key="2">
    <source>
        <dbReference type="ARBA" id="ARBA00022540"/>
    </source>
</evidence>
<feature type="compositionally biased region" description="Low complexity" evidence="5">
    <location>
        <begin position="189"/>
        <end position="205"/>
    </location>
</feature>
<comment type="function">
    <text evidence="4">Component of the eukaryotic translation initiation factor 3 (eIF-3) complex, which is involved in protein synthesis of a specialized repertoire of mRNAs and, together with other initiation factors, stimulates binding of mRNA and methionyl-tRNAi to the 40S ribosome. The eIF-3 complex specifically targets and initiates translation of a subset of mRNAs involved in cell proliferation.</text>
</comment>
<evidence type="ECO:0000313" key="8">
    <source>
        <dbReference type="WBParaSite" id="SSTP_0000152200.1"/>
    </source>
</evidence>
<reference evidence="8" key="1">
    <citation type="submission" date="2015-08" db="UniProtKB">
        <authorList>
            <consortium name="WormBaseParasite"/>
        </authorList>
    </citation>
    <scope>IDENTIFICATION</scope>
</reference>